<name>A0A1H8Q766_9FIRM</name>
<keyword evidence="7 9" id="KW-1133">Transmembrane helix</keyword>
<proteinExistence type="inferred from homology"/>
<dbReference type="InterPro" id="IPR004764">
    <property type="entry name" value="MdtF-like"/>
</dbReference>
<feature type="transmembrane region" description="Helical" evidence="9">
    <location>
        <begin position="1002"/>
        <end position="1028"/>
    </location>
</feature>
<evidence type="ECO:0000256" key="7">
    <source>
        <dbReference type="ARBA" id="ARBA00022989"/>
    </source>
</evidence>
<dbReference type="Gene3D" id="3.30.70.1440">
    <property type="entry name" value="Multidrug efflux transporter AcrB pore domain"/>
    <property type="match status" value="1"/>
</dbReference>
<dbReference type="SUPFAM" id="SSF82714">
    <property type="entry name" value="Multidrug efflux transporter AcrB TolC docking domain, DN and DC subdomains"/>
    <property type="match status" value="2"/>
</dbReference>
<keyword evidence="6 9" id="KW-0812">Transmembrane</keyword>
<keyword evidence="11" id="KW-1185">Reference proteome</keyword>
<keyword evidence="8 9" id="KW-0472">Membrane</keyword>
<dbReference type="OrthoDB" id="8270at2"/>
<comment type="similarity">
    <text evidence="2">Belongs to the resistance-nodulation-cell division (RND) (TC 2.A.6) family.</text>
</comment>
<dbReference type="NCBIfam" id="NF000282">
    <property type="entry name" value="RND_permease_1"/>
    <property type="match status" value="1"/>
</dbReference>
<feature type="transmembrane region" description="Helical" evidence="9">
    <location>
        <begin position="925"/>
        <end position="946"/>
    </location>
</feature>
<feature type="transmembrane region" description="Helical" evidence="9">
    <location>
        <begin position="899"/>
        <end position="919"/>
    </location>
</feature>
<evidence type="ECO:0000256" key="6">
    <source>
        <dbReference type="ARBA" id="ARBA00022692"/>
    </source>
</evidence>
<feature type="transmembrane region" description="Helical" evidence="9">
    <location>
        <begin position="874"/>
        <end position="892"/>
    </location>
</feature>
<evidence type="ECO:0000256" key="8">
    <source>
        <dbReference type="ARBA" id="ARBA00023136"/>
    </source>
</evidence>
<evidence type="ECO:0000256" key="4">
    <source>
        <dbReference type="ARBA" id="ARBA00022475"/>
    </source>
</evidence>
<dbReference type="FunFam" id="1.20.1640.10:FF:000001">
    <property type="entry name" value="Efflux pump membrane transporter"/>
    <property type="match status" value="1"/>
</dbReference>
<dbReference type="SUPFAM" id="SSF82693">
    <property type="entry name" value="Multidrug efflux transporter AcrB pore domain, PN1, PN2, PC1 and PC2 subdomains"/>
    <property type="match status" value="4"/>
</dbReference>
<sequence length="1046" mass="113053">MANFFIKRPIFAIVLSVIITLLGITSAWTLPVAQYPKISPPTISVSTTYQGANADVVDQTVAQVIEEQVNGVEDMVAMSSTSSDSGSYQLSIQFETEKDSDTAAVQAQNRVAQANASLPSTVQSTGVTTRKASQDMSLMFNLWSPDDSFDAKFIKNYGTLYLIDDIKRVSGVGEVSAFGSSYSMRIWLQPEKMAQLAVSVDEVVAAVEAQNIQAASGAVGKMPVDSKQQFQYTTRVKGRLSDPEEFENIVVRTKTDGGFIRLKDIARVELGSEDYNYDSLLNGHTAVGFGVKLTSDANALETISKVKQVLENASKNFPDGLEYKIVVDTSDFVRESMREVSKTFFEALLLVILVVFVFLQSWRATLIPVLAIPVSLLGTFAAFKLLGFTINTLTLFAMVLAIGLVVDDAIVVIEAVEHHMRYGGLSPKEATRKAMQEVSGPVVAIAFVLASVFLPVAFFGGTTGILYKQFALTIVVSMGLSALVALSLTPALCVMLLKPHETGKENSFLQKMFSQFNGWFERTVARYGQGLHKVIAKSRLCMVLLLVLVILCGGLYKMVPSSFIPEEDQGYYMTAITLPEAASLNRTMAVMKEFSQNVLQQSGIKTVMSLAGMDMLGGGSKTNSGAMFVSLNPWSERETANTQVKGEISQTMQAGAGLAEGTVISFAPSGLPGLGMVGGLTLMIEDRGGGTMAELDSVANKFVEAAQARPELASITTAVKANTPGYEYEIDRDKAEQLGVEIDDVFTALQVFLGGKQVNDFNKFGRSYKVTLQADTDFRRDINATQYFFVKSANSTMVPLNTLLKPKKVVAPTTISRYNGVKAIQINATQGTGYSSGQAMTALEEVAAQTLPSGYTYEWSGQSREEKISGGRTAIIFCMAFLFMFLCLAALYESWSIPLAVLLSVPTGVFGAFLFQYIRNLENSIYMQIGLVMLIGLAAKNAILIVEFAKVRVEAGLTPVEAAVEAAKIRVRPILMTSLAFIIGCIPLAIATGAGAGARNSMGTAVVGGMLMATVCGIFLIPVLFVVVEQVTERVNRLRTRQNEKG</sequence>
<evidence type="ECO:0000256" key="9">
    <source>
        <dbReference type="SAM" id="Phobius"/>
    </source>
</evidence>
<dbReference type="InterPro" id="IPR001036">
    <property type="entry name" value="Acrflvin-R"/>
</dbReference>
<evidence type="ECO:0000256" key="2">
    <source>
        <dbReference type="ARBA" id="ARBA00010942"/>
    </source>
</evidence>
<evidence type="ECO:0000256" key="1">
    <source>
        <dbReference type="ARBA" id="ARBA00004429"/>
    </source>
</evidence>
<accession>A0A1H8Q766</accession>
<feature type="transmembrane region" description="Helical" evidence="9">
    <location>
        <begin position="540"/>
        <end position="559"/>
    </location>
</feature>
<dbReference type="NCBIfam" id="TIGR00915">
    <property type="entry name" value="2A0602"/>
    <property type="match status" value="1"/>
</dbReference>
<feature type="transmembrane region" description="Helical" evidence="9">
    <location>
        <begin position="470"/>
        <end position="497"/>
    </location>
</feature>
<dbReference type="Gene3D" id="3.30.70.1320">
    <property type="entry name" value="Multidrug efflux transporter AcrB pore domain like"/>
    <property type="match status" value="1"/>
</dbReference>
<dbReference type="Gene3D" id="3.30.70.1430">
    <property type="entry name" value="Multidrug efflux transporter AcrB pore domain"/>
    <property type="match status" value="2"/>
</dbReference>
<dbReference type="GO" id="GO:0009636">
    <property type="term" value="P:response to toxic substance"/>
    <property type="evidence" value="ECO:0007669"/>
    <property type="project" value="UniProtKB-ARBA"/>
</dbReference>
<protein>
    <submittedName>
        <fullName evidence="10">Hydrophobe/amphiphile efflux-1 (HAE1) family protein</fullName>
    </submittedName>
</protein>
<dbReference type="Gene3D" id="3.30.2090.10">
    <property type="entry name" value="Multidrug efflux transporter AcrB TolC docking domain, DN and DC subdomains"/>
    <property type="match status" value="2"/>
</dbReference>
<reference evidence="10 11" key="1">
    <citation type="submission" date="2016-10" db="EMBL/GenBank/DDBJ databases">
        <authorList>
            <person name="de Groot N.N."/>
        </authorList>
    </citation>
    <scope>NUCLEOTIDE SEQUENCE [LARGE SCALE GENOMIC DNA]</scope>
    <source>
        <strain evidence="10 11">DSM 13305</strain>
    </source>
</reference>
<dbReference type="AlphaFoldDB" id="A0A1H8Q766"/>
<keyword evidence="3" id="KW-0813">Transport</keyword>
<dbReference type="EMBL" id="FODY01000002">
    <property type="protein sequence ID" value="SEO50050.1"/>
    <property type="molecule type" value="Genomic_DNA"/>
</dbReference>
<dbReference type="STRING" id="112903.SAMN04490178_102211"/>
<comment type="subcellular location">
    <subcellularLocation>
        <location evidence="1">Cell inner membrane</location>
        <topology evidence="1">Multi-pass membrane protein</topology>
    </subcellularLocation>
</comment>
<dbReference type="Pfam" id="PF00873">
    <property type="entry name" value="ACR_tran"/>
    <property type="match status" value="1"/>
</dbReference>
<evidence type="ECO:0000256" key="3">
    <source>
        <dbReference type="ARBA" id="ARBA00022448"/>
    </source>
</evidence>
<dbReference type="PANTHER" id="PTHR32063:SF13">
    <property type="entry name" value="MULTIDRUG EFFLUX PUMP SUBUNIT ACRB-RELATED"/>
    <property type="match status" value="1"/>
</dbReference>
<dbReference type="GO" id="GO:0042910">
    <property type="term" value="F:xenobiotic transmembrane transporter activity"/>
    <property type="evidence" value="ECO:0007669"/>
    <property type="project" value="TreeGrafter"/>
</dbReference>
<dbReference type="GO" id="GO:0005886">
    <property type="term" value="C:plasma membrane"/>
    <property type="evidence" value="ECO:0007669"/>
    <property type="project" value="UniProtKB-SubCell"/>
</dbReference>
<dbReference type="RefSeq" id="WP_091743916.1">
    <property type="nucleotide sequence ID" value="NZ_FODY01000002.1"/>
</dbReference>
<dbReference type="Gene3D" id="1.20.1640.10">
    <property type="entry name" value="Multidrug efflux transporter AcrB transmembrane domain"/>
    <property type="match status" value="2"/>
</dbReference>
<dbReference type="SUPFAM" id="SSF82866">
    <property type="entry name" value="Multidrug efflux transporter AcrB transmembrane domain"/>
    <property type="match status" value="2"/>
</dbReference>
<keyword evidence="5" id="KW-0997">Cell inner membrane</keyword>
<evidence type="ECO:0000313" key="10">
    <source>
        <dbReference type="EMBL" id="SEO50050.1"/>
    </source>
</evidence>
<dbReference type="PRINTS" id="PR00702">
    <property type="entry name" value="ACRIFLAVINRP"/>
</dbReference>
<keyword evidence="4" id="KW-1003">Cell membrane</keyword>
<organism evidence="10 11">
    <name type="scientific">Propionispora vibrioides</name>
    <dbReference type="NCBI Taxonomy" id="112903"/>
    <lineage>
        <taxon>Bacteria</taxon>
        <taxon>Bacillati</taxon>
        <taxon>Bacillota</taxon>
        <taxon>Negativicutes</taxon>
        <taxon>Selenomonadales</taxon>
        <taxon>Sporomusaceae</taxon>
        <taxon>Propionispora</taxon>
    </lineage>
</organism>
<feature type="transmembrane region" description="Helical" evidence="9">
    <location>
        <begin position="343"/>
        <end position="359"/>
    </location>
</feature>
<dbReference type="GO" id="GO:0015562">
    <property type="term" value="F:efflux transmembrane transporter activity"/>
    <property type="evidence" value="ECO:0007669"/>
    <property type="project" value="InterPro"/>
</dbReference>
<evidence type="ECO:0000313" key="11">
    <source>
        <dbReference type="Proteomes" id="UP000198847"/>
    </source>
</evidence>
<gene>
    <name evidence="10" type="ORF">SAMN04490178_102211</name>
</gene>
<feature type="transmembrane region" description="Helical" evidence="9">
    <location>
        <begin position="366"/>
        <end position="387"/>
    </location>
</feature>
<evidence type="ECO:0000256" key="5">
    <source>
        <dbReference type="ARBA" id="ARBA00022519"/>
    </source>
</evidence>
<dbReference type="PANTHER" id="PTHR32063">
    <property type="match status" value="1"/>
</dbReference>
<dbReference type="InterPro" id="IPR027463">
    <property type="entry name" value="AcrB_DN_DC_subdom"/>
</dbReference>
<feature type="transmembrane region" description="Helical" evidence="9">
    <location>
        <begin position="974"/>
        <end position="996"/>
    </location>
</feature>
<feature type="transmembrane region" description="Helical" evidence="9">
    <location>
        <begin position="438"/>
        <end position="458"/>
    </location>
</feature>
<dbReference type="Proteomes" id="UP000198847">
    <property type="component" value="Unassembled WGS sequence"/>
</dbReference>